<dbReference type="RefSeq" id="WP_338009370.1">
    <property type="nucleotide sequence ID" value="NZ_JAOPKB010000023.1"/>
</dbReference>
<evidence type="ECO:0000256" key="1">
    <source>
        <dbReference type="SAM" id="Phobius"/>
    </source>
</evidence>
<feature type="transmembrane region" description="Helical" evidence="1">
    <location>
        <begin position="121"/>
        <end position="141"/>
    </location>
</feature>
<reference evidence="3 4" key="1">
    <citation type="submission" date="2022-09" db="EMBL/GenBank/DDBJ databases">
        <title>Enrichment on poylsaccharides allowed isolation of novel metabolic and taxonomic groups of Haloarchaea.</title>
        <authorList>
            <person name="Sorokin D.Y."/>
            <person name="Elcheninov A.G."/>
            <person name="Khizhniak T.V."/>
            <person name="Kolganova T.V."/>
            <person name="Kublanov I.V."/>
        </authorList>
    </citation>
    <scope>NUCLEOTIDE SEQUENCE [LARGE SCALE GENOMIC DNA]</scope>
    <source>
        <strain evidence="3 4">AArc-m2/3/4</strain>
    </source>
</reference>
<keyword evidence="1" id="KW-0472">Membrane</keyword>
<feature type="transmembrane region" description="Helical" evidence="1">
    <location>
        <begin position="153"/>
        <end position="171"/>
    </location>
</feature>
<feature type="transmembrane region" description="Helical" evidence="1">
    <location>
        <begin position="12"/>
        <end position="34"/>
    </location>
</feature>
<proteinExistence type="predicted"/>
<dbReference type="Pfam" id="PF02517">
    <property type="entry name" value="Rce1-like"/>
    <property type="match status" value="1"/>
</dbReference>
<comment type="caution">
    <text evidence="3">The sequence shown here is derived from an EMBL/GenBank/DDBJ whole genome shotgun (WGS) entry which is preliminary data.</text>
</comment>
<dbReference type="InterPro" id="IPR003675">
    <property type="entry name" value="Rce1/LyrA-like_dom"/>
</dbReference>
<feature type="transmembrane region" description="Helical" evidence="1">
    <location>
        <begin position="177"/>
        <end position="197"/>
    </location>
</feature>
<sequence>MNLDNRADVQPTILLAIGIALVGLPAGGILMDSFWDSSIPPAVSSIYNWILVGGLVGFVLFVENKPLASIGLSRPDRRDVLVGVGLFVLGMISLILAAQIVGRLGIGTGPVENGSGETSGLWPLLAVLFVGITAGITEEIVYRGYALERIEGVANSTWVAGIVTATVFVLIHFGTHGIAGMLIISPVAVLLTVAYVWRRNLFVPILAHVLVNSFWDLIEFVAIVLGSV</sequence>
<feature type="domain" description="CAAX prenyl protease 2/Lysostaphin resistance protein A-like" evidence="2">
    <location>
        <begin position="121"/>
        <end position="213"/>
    </location>
</feature>
<keyword evidence="3" id="KW-0645">Protease</keyword>
<accession>A0ABT2QLJ2</accession>
<feature type="transmembrane region" description="Helical" evidence="1">
    <location>
        <begin position="209"/>
        <end position="227"/>
    </location>
</feature>
<protein>
    <submittedName>
        <fullName evidence="3">CPBP family intramembrane metalloprotease</fullName>
    </submittedName>
</protein>
<keyword evidence="1" id="KW-1133">Transmembrane helix</keyword>
<feature type="transmembrane region" description="Helical" evidence="1">
    <location>
        <begin position="80"/>
        <end position="101"/>
    </location>
</feature>
<dbReference type="EMBL" id="JAOPKB010000023">
    <property type="protein sequence ID" value="MCU4975736.1"/>
    <property type="molecule type" value="Genomic_DNA"/>
</dbReference>
<dbReference type="Proteomes" id="UP001320972">
    <property type="component" value="Unassembled WGS sequence"/>
</dbReference>
<evidence type="ECO:0000259" key="2">
    <source>
        <dbReference type="Pfam" id="PF02517"/>
    </source>
</evidence>
<evidence type="ECO:0000313" key="3">
    <source>
        <dbReference type="EMBL" id="MCU4975736.1"/>
    </source>
</evidence>
<organism evidence="3 4">
    <name type="scientific">Natronoglomus mannanivorans</name>
    <dbReference type="NCBI Taxonomy" id="2979990"/>
    <lineage>
        <taxon>Archaea</taxon>
        <taxon>Methanobacteriati</taxon>
        <taxon>Methanobacteriota</taxon>
        <taxon>Stenosarchaea group</taxon>
        <taxon>Halobacteria</taxon>
        <taxon>Halobacteriales</taxon>
        <taxon>Natrialbaceae</taxon>
        <taxon>Natronoglomus</taxon>
    </lineage>
</organism>
<gene>
    <name evidence="3" type="ORF">OB955_23930</name>
</gene>
<dbReference type="GO" id="GO:0008237">
    <property type="term" value="F:metallopeptidase activity"/>
    <property type="evidence" value="ECO:0007669"/>
    <property type="project" value="UniProtKB-KW"/>
</dbReference>
<feature type="transmembrane region" description="Helical" evidence="1">
    <location>
        <begin position="46"/>
        <end position="68"/>
    </location>
</feature>
<keyword evidence="3" id="KW-0482">Metalloprotease</keyword>
<keyword evidence="1" id="KW-0812">Transmembrane</keyword>
<keyword evidence="4" id="KW-1185">Reference proteome</keyword>
<keyword evidence="3" id="KW-0378">Hydrolase</keyword>
<evidence type="ECO:0000313" key="4">
    <source>
        <dbReference type="Proteomes" id="UP001320972"/>
    </source>
</evidence>
<name>A0ABT2QLJ2_9EURY</name>